<keyword evidence="1" id="KW-0812">Transmembrane</keyword>
<evidence type="ECO:0000256" key="1">
    <source>
        <dbReference type="SAM" id="Phobius"/>
    </source>
</evidence>
<feature type="transmembrane region" description="Helical" evidence="1">
    <location>
        <begin position="66"/>
        <end position="89"/>
    </location>
</feature>
<dbReference type="EMBL" id="VCGU01000458">
    <property type="protein sequence ID" value="TRY63968.1"/>
    <property type="molecule type" value="Genomic_DNA"/>
</dbReference>
<reference evidence="2 3" key="1">
    <citation type="journal article" date="2018" name="Nat. Ecol. Evol.">
        <title>Genomic signatures of mitonuclear coevolution across populations of Tigriopus californicus.</title>
        <authorList>
            <person name="Barreto F.S."/>
            <person name="Watson E.T."/>
            <person name="Lima T.G."/>
            <person name="Willett C.S."/>
            <person name="Edmands S."/>
            <person name="Li W."/>
            <person name="Burton R.S."/>
        </authorList>
    </citation>
    <scope>NUCLEOTIDE SEQUENCE [LARGE SCALE GENOMIC DNA]</scope>
    <source>
        <strain evidence="2 3">San Diego</strain>
    </source>
</reference>
<keyword evidence="1" id="KW-0472">Membrane</keyword>
<dbReference type="Proteomes" id="UP000318571">
    <property type="component" value="Chromosome 10"/>
</dbReference>
<feature type="transmembrane region" description="Helical" evidence="1">
    <location>
        <begin position="215"/>
        <end position="236"/>
    </location>
</feature>
<dbReference type="Pfam" id="PF21534">
    <property type="entry name" value="Rost"/>
    <property type="match status" value="1"/>
</dbReference>
<dbReference type="STRING" id="6832.A0A553NEY6"/>
<protein>
    <recommendedName>
        <fullName evidence="4">Protein rolling stone</fullName>
    </recommendedName>
</protein>
<feature type="transmembrane region" description="Helical" evidence="1">
    <location>
        <begin position="33"/>
        <end position="54"/>
    </location>
</feature>
<organism evidence="2 3">
    <name type="scientific">Tigriopus californicus</name>
    <name type="common">Marine copepod</name>
    <dbReference type="NCBI Taxonomy" id="6832"/>
    <lineage>
        <taxon>Eukaryota</taxon>
        <taxon>Metazoa</taxon>
        <taxon>Ecdysozoa</taxon>
        <taxon>Arthropoda</taxon>
        <taxon>Crustacea</taxon>
        <taxon>Multicrustacea</taxon>
        <taxon>Hexanauplia</taxon>
        <taxon>Copepoda</taxon>
        <taxon>Harpacticoida</taxon>
        <taxon>Harpacticidae</taxon>
        <taxon>Tigriopus</taxon>
    </lineage>
</organism>
<accession>A0A553NEY6</accession>
<keyword evidence="3" id="KW-1185">Reference proteome</keyword>
<sequence>MGFSIQWHKFKFNHDQPELFLTSQWTFDHGRNVGTLFVIYKLLVFLFALVNYALNLAHHEDPGYFLIYMTNQGITILLMDQVIATGLVLHAKICGLSPSTSDSSSTTCLVQALENKKPNQPASWVFTSLTWTTAVFITIFYWSILFDKSEQSYFNVFVHGLNSVICFLDLLITARPFRFHHVYVPLIYYFAGGTNANGDPWIYVVLDWSKPGPSIGVVALAAVGLIVIHALVFGAYKLRVWIWNRCFNVDDQNSERQGFSISDIESETGKRVYGGTDNPVFTISQNE</sequence>
<dbReference type="InterPro" id="IPR049352">
    <property type="entry name" value="Rost"/>
</dbReference>
<feature type="transmembrane region" description="Helical" evidence="1">
    <location>
        <begin position="156"/>
        <end position="174"/>
    </location>
</feature>
<keyword evidence="1" id="KW-1133">Transmembrane helix</keyword>
<proteinExistence type="predicted"/>
<evidence type="ECO:0000313" key="2">
    <source>
        <dbReference type="EMBL" id="TRY63968.1"/>
    </source>
</evidence>
<dbReference type="PANTHER" id="PTHR12242:SF49">
    <property type="entry name" value="HEADBUTT, ISOFORM E"/>
    <property type="match status" value="1"/>
</dbReference>
<dbReference type="OMA" id="NGRWFIY"/>
<gene>
    <name evidence="2" type="ORF">TCAL_11164</name>
</gene>
<dbReference type="PANTHER" id="PTHR12242">
    <property type="entry name" value="OS02G0130600 PROTEIN-RELATED"/>
    <property type="match status" value="1"/>
</dbReference>
<feature type="transmembrane region" description="Helical" evidence="1">
    <location>
        <begin position="124"/>
        <end position="144"/>
    </location>
</feature>
<comment type="caution">
    <text evidence="2">The sequence shown here is derived from an EMBL/GenBank/DDBJ whole genome shotgun (WGS) entry which is preliminary data.</text>
</comment>
<evidence type="ECO:0000313" key="3">
    <source>
        <dbReference type="Proteomes" id="UP000318571"/>
    </source>
</evidence>
<dbReference type="AlphaFoldDB" id="A0A553NEY6"/>
<evidence type="ECO:0008006" key="4">
    <source>
        <dbReference type="Google" id="ProtNLM"/>
    </source>
</evidence>
<name>A0A553NEY6_TIGCA</name>
<dbReference type="GO" id="GO:0016020">
    <property type="term" value="C:membrane"/>
    <property type="evidence" value="ECO:0007669"/>
    <property type="project" value="TreeGrafter"/>
</dbReference>